<keyword evidence="2" id="KW-1185">Reference proteome</keyword>
<dbReference type="EMBL" id="AFWV01000008">
    <property type="protein sequence ID" value="EGV17988.1"/>
    <property type="molecule type" value="Genomic_DNA"/>
</dbReference>
<dbReference type="Gene3D" id="3.30.70.120">
    <property type="match status" value="1"/>
</dbReference>
<proteinExistence type="predicted"/>
<dbReference type="AlphaFoldDB" id="F9UC75"/>
<evidence type="ECO:0000313" key="1">
    <source>
        <dbReference type="EMBL" id="EGV17988.1"/>
    </source>
</evidence>
<name>F9UC75_9GAMM</name>
<protein>
    <recommendedName>
        <fullName evidence="3">Nitrogen regulatory protein P-II</fullName>
    </recommendedName>
</protein>
<dbReference type="SUPFAM" id="SSF54913">
    <property type="entry name" value="GlnB-like"/>
    <property type="match status" value="1"/>
</dbReference>
<evidence type="ECO:0008006" key="3">
    <source>
        <dbReference type="Google" id="ProtNLM"/>
    </source>
</evidence>
<accession>F9UC75</accession>
<dbReference type="OrthoDB" id="8537254at2"/>
<evidence type="ECO:0000313" key="2">
    <source>
        <dbReference type="Proteomes" id="UP000005459"/>
    </source>
</evidence>
<dbReference type="Proteomes" id="UP000005459">
    <property type="component" value="Unassembled WGS sequence"/>
</dbReference>
<reference evidence="1 2" key="1">
    <citation type="submission" date="2011-06" db="EMBL/GenBank/DDBJ databases">
        <title>The draft genome of Thiocapsa marina 5811.</title>
        <authorList>
            <consortium name="US DOE Joint Genome Institute (JGI-PGF)"/>
            <person name="Lucas S."/>
            <person name="Han J."/>
            <person name="Cheng J.-F."/>
            <person name="Goodwin L."/>
            <person name="Pitluck S."/>
            <person name="Peters L."/>
            <person name="Land M.L."/>
            <person name="Hauser L."/>
            <person name="Vogl K."/>
            <person name="Liu Z."/>
            <person name="Imhoff J."/>
            <person name="Thiel V."/>
            <person name="Frigaard N.-U."/>
            <person name="Bryant D."/>
            <person name="Woyke T.J."/>
        </authorList>
    </citation>
    <scope>NUCLEOTIDE SEQUENCE [LARGE SCALE GENOMIC DNA]</scope>
    <source>
        <strain evidence="1 2">5811</strain>
    </source>
</reference>
<dbReference type="InterPro" id="IPR021634">
    <property type="entry name" value="DUF3240"/>
</dbReference>
<dbReference type="InterPro" id="IPR015867">
    <property type="entry name" value="N-reg_PII/ATP_PRibTrfase_C"/>
</dbReference>
<dbReference type="eggNOG" id="ENOG5033HXW">
    <property type="taxonomic scope" value="Bacteria"/>
</dbReference>
<dbReference type="Pfam" id="PF11582">
    <property type="entry name" value="DUF3240"/>
    <property type="match status" value="1"/>
</dbReference>
<dbReference type="RefSeq" id="WP_007193400.1">
    <property type="nucleotide sequence ID" value="NZ_AFWV01000008.1"/>
</dbReference>
<gene>
    <name evidence="1" type="ORF">ThimaDRAFT_2527</name>
</gene>
<dbReference type="STRING" id="768671.ThimaDRAFT_2527"/>
<organism evidence="1 2">
    <name type="scientific">Thiocapsa marina 5811</name>
    <dbReference type="NCBI Taxonomy" id="768671"/>
    <lineage>
        <taxon>Bacteria</taxon>
        <taxon>Pseudomonadati</taxon>
        <taxon>Pseudomonadota</taxon>
        <taxon>Gammaproteobacteria</taxon>
        <taxon>Chromatiales</taxon>
        <taxon>Chromatiaceae</taxon>
        <taxon>Thiocapsa</taxon>
    </lineage>
</organism>
<dbReference type="InterPro" id="IPR011322">
    <property type="entry name" value="N-reg_PII-like_a/b"/>
</dbReference>
<sequence>MTHHLLHLIVPLQAEDALVEWLLEREDIPGFTSSAVAGHGSSERSMTTAEQVAGRSRRVMFMLLLPEETAEAVLAGLGEDFGGSGIHYWLVPAIEQGRLV</sequence>